<sequence>MGRNYGQVFRLESETPSVEGCTISREVTGGATYFALGAGTSISPESHPEAKLVFVTTGELTASVDDKDHAVRAGEALLVPAGALFGVEAGPDTGYVDFGCEGANMDKQGIEAGVAQELAGLAPYQDGVIVNRDVLRTPGMKLVVMAFDEGCALSEHAAPGEALVMALDGEATITYEGVENKVRAGECFRFAKGGRHAVKADTRFKMALAVGLA</sequence>
<dbReference type="InterPro" id="IPR014710">
    <property type="entry name" value="RmlC-like_jellyroll"/>
</dbReference>
<organism evidence="2 3">
    <name type="scientific">Olsenella absiana</name>
    <dbReference type="NCBI Taxonomy" id="3115222"/>
    <lineage>
        <taxon>Bacteria</taxon>
        <taxon>Bacillati</taxon>
        <taxon>Actinomycetota</taxon>
        <taxon>Coriobacteriia</taxon>
        <taxon>Coriobacteriales</taxon>
        <taxon>Atopobiaceae</taxon>
        <taxon>Olsenella</taxon>
    </lineage>
</organism>
<dbReference type="SUPFAM" id="SSF51182">
    <property type="entry name" value="RmlC-like cupins"/>
    <property type="match status" value="1"/>
</dbReference>
<proteinExistence type="predicted"/>
<accession>A0ABU7RA86</accession>
<gene>
    <name evidence="2" type="ORF">VXJ25_05565</name>
</gene>
<dbReference type="Gene3D" id="2.60.120.10">
    <property type="entry name" value="Jelly Rolls"/>
    <property type="match status" value="2"/>
</dbReference>
<protein>
    <submittedName>
        <fullName evidence="2">Cupin domain-containing protein</fullName>
    </submittedName>
</protein>
<reference evidence="2 3" key="1">
    <citation type="submission" date="2024-01" db="EMBL/GenBank/DDBJ databases">
        <title>Description of Olsenella sp. nov., isolated from pig feces.</title>
        <authorList>
            <person name="Chang Y.-H."/>
        </authorList>
    </citation>
    <scope>NUCLEOTIDE SEQUENCE [LARGE SCALE GENOMIC DNA]</scope>
    <source>
        <strain evidence="2 3">YH-ols2223</strain>
    </source>
</reference>
<keyword evidence="3" id="KW-1185">Reference proteome</keyword>
<dbReference type="CDD" id="cd02230">
    <property type="entry name" value="cupin_HP0902-like"/>
    <property type="match status" value="1"/>
</dbReference>
<dbReference type="InterPro" id="IPR013096">
    <property type="entry name" value="Cupin_2"/>
</dbReference>
<evidence type="ECO:0000313" key="3">
    <source>
        <dbReference type="Proteomes" id="UP001332931"/>
    </source>
</evidence>
<dbReference type="RefSeq" id="WP_330958226.1">
    <property type="nucleotide sequence ID" value="NZ_JAZGJQ010000004.1"/>
</dbReference>
<comment type="caution">
    <text evidence="2">The sequence shown here is derived from an EMBL/GenBank/DDBJ whole genome shotgun (WGS) entry which is preliminary data.</text>
</comment>
<dbReference type="PANTHER" id="PTHR37694">
    <property type="entry name" value="SLR8022 PROTEIN"/>
    <property type="match status" value="1"/>
</dbReference>
<feature type="domain" description="Cupin type-2" evidence="1">
    <location>
        <begin position="144"/>
        <end position="202"/>
    </location>
</feature>
<dbReference type="Pfam" id="PF07883">
    <property type="entry name" value="Cupin_2"/>
    <property type="match status" value="2"/>
</dbReference>
<feature type="domain" description="Cupin type-2" evidence="1">
    <location>
        <begin position="34"/>
        <end position="87"/>
    </location>
</feature>
<evidence type="ECO:0000313" key="2">
    <source>
        <dbReference type="EMBL" id="MEE6147460.1"/>
    </source>
</evidence>
<dbReference type="InterPro" id="IPR011051">
    <property type="entry name" value="RmlC_Cupin_sf"/>
</dbReference>
<evidence type="ECO:0000259" key="1">
    <source>
        <dbReference type="Pfam" id="PF07883"/>
    </source>
</evidence>
<dbReference type="EMBL" id="JAZGJQ010000004">
    <property type="protein sequence ID" value="MEE6147460.1"/>
    <property type="molecule type" value="Genomic_DNA"/>
</dbReference>
<dbReference type="PANTHER" id="PTHR37694:SF1">
    <property type="entry name" value="SLR8022 PROTEIN"/>
    <property type="match status" value="1"/>
</dbReference>
<dbReference type="Proteomes" id="UP001332931">
    <property type="component" value="Unassembled WGS sequence"/>
</dbReference>
<name>A0ABU7RA86_9ACTN</name>